<evidence type="ECO:0000313" key="6">
    <source>
        <dbReference type="Proteomes" id="UP001499947"/>
    </source>
</evidence>
<dbReference type="InterPro" id="IPR029510">
    <property type="entry name" value="Ald_DH_CS_GLU"/>
</dbReference>
<evidence type="ECO:0000256" key="1">
    <source>
        <dbReference type="ARBA" id="ARBA00023002"/>
    </source>
</evidence>
<dbReference type="PANTHER" id="PTHR43353">
    <property type="entry name" value="SUCCINATE-SEMIALDEHYDE DEHYDROGENASE, MITOCHONDRIAL"/>
    <property type="match status" value="1"/>
</dbReference>
<evidence type="ECO:0000259" key="4">
    <source>
        <dbReference type="Pfam" id="PF00171"/>
    </source>
</evidence>
<sequence length="487" mass="51619">MTVKPEIVLPFPNLTTDLIVGPARLPGSGERIVVLDPSTEQALATVADASVEEALAAVEAAKAAAADWRARSPRDRAEILRRCWELMTERAEDIALLISLENGKSLDDARGEVAYAAEFFRWYSEEAVRVIGEISRSPAGNNRIVVQHEPIGVSVLITPWNFPAAMATRKIAPALAAGCTVVLKPATLTPLTAYAVADILRAAGVPDGVVNVVTTRSTGPVVSAMLHHPAVRAMSFTGSTEVGRTLLRESADQVLKCSMELGGNAPFIVLEDAEIESTVDALMIAKMRNGGQACTAANRILVHRNLMQPLADALGARMSALRVGPACREDIELGPLISPQAVAKVTELVDDAVHQGAKASTVGDRPAGPGYYYPPTVLVDVPLDAAIVAEEIFGPVASLIPFDNDAEAIELANDTQYGLAAYVYGGDLRRAMQVAERIEAGMVGVNRGLVSDPAAPFGGVKQSGLGREGSREGLLEFSETKYIAVQW</sequence>
<dbReference type="PANTHER" id="PTHR43353:SF5">
    <property type="entry name" value="SUCCINATE-SEMIALDEHYDE DEHYDROGENASE, MITOCHONDRIAL"/>
    <property type="match status" value="1"/>
</dbReference>
<dbReference type="Pfam" id="PF00171">
    <property type="entry name" value="Aldedh"/>
    <property type="match status" value="1"/>
</dbReference>
<dbReference type="InterPro" id="IPR050740">
    <property type="entry name" value="Aldehyde_DH_Superfamily"/>
</dbReference>
<feature type="domain" description="Aldehyde dehydrogenase" evidence="4">
    <location>
        <begin position="28"/>
        <end position="483"/>
    </location>
</feature>
<comment type="caution">
    <text evidence="5">The sequence shown here is derived from an EMBL/GenBank/DDBJ whole genome shotgun (WGS) entry which is preliminary data.</text>
</comment>
<dbReference type="SUPFAM" id="SSF53720">
    <property type="entry name" value="ALDH-like"/>
    <property type="match status" value="1"/>
</dbReference>
<dbReference type="InterPro" id="IPR015590">
    <property type="entry name" value="Aldehyde_DH_dom"/>
</dbReference>
<name>A0ABN2I3L2_9ACTN</name>
<organism evidence="5 6">
    <name type="scientific">Streptomyces yatensis</name>
    <dbReference type="NCBI Taxonomy" id="155177"/>
    <lineage>
        <taxon>Bacteria</taxon>
        <taxon>Bacillati</taxon>
        <taxon>Actinomycetota</taxon>
        <taxon>Actinomycetes</taxon>
        <taxon>Kitasatosporales</taxon>
        <taxon>Streptomycetaceae</taxon>
        <taxon>Streptomyces</taxon>
        <taxon>Streptomyces violaceusniger group</taxon>
    </lineage>
</organism>
<dbReference type="Proteomes" id="UP001499947">
    <property type="component" value="Unassembled WGS sequence"/>
</dbReference>
<evidence type="ECO:0000313" key="5">
    <source>
        <dbReference type="EMBL" id="GAA1698017.1"/>
    </source>
</evidence>
<dbReference type="Gene3D" id="3.40.309.10">
    <property type="entry name" value="Aldehyde Dehydrogenase, Chain A, domain 2"/>
    <property type="match status" value="1"/>
</dbReference>
<reference evidence="5 6" key="1">
    <citation type="journal article" date="2019" name="Int. J. Syst. Evol. Microbiol.">
        <title>The Global Catalogue of Microorganisms (GCM) 10K type strain sequencing project: providing services to taxonomists for standard genome sequencing and annotation.</title>
        <authorList>
            <consortium name="The Broad Institute Genomics Platform"/>
            <consortium name="The Broad Institute Genome Sequencing Center for Infectious Disease"/>
            <person name="Wu L."/>
            <person name="Ma J."/>
        </authorList>
    </citation>
    <scope>NUCLEOTIDE SEQUENCE [LARGE SCALE GENOMIC DNA]</scope>
    <source>
        <strain evidence="5 6">JCM 13244</strain>
    </source>
</reference>
<dbReference type="RefSeq" id="WP_211127986.1">
    <property type="nucleotide sequence ID" value="NZ_BAAALR010000050.1"/>
</dbReference>
<dbReference type="InterPro" id="IPR016163">
    <property type="entry name" value="Ald_DH_C"/>
</dbReference>
<dbReference type="EMBL" id="BAAALR010000050">
    <property type="protein sequence ID" value="GAA1698017.1"/>
    <property type="molecule type" value="Genomic_DNA"/>
</dbReference>
<comment type="similarity">
    <text evidence="3">Belongs to the aldehyde dehydrogenase family.</text>
</comment>
<gene>
    <name evidence="5" type="ORF">GCM10009680_42750</name>
</gene>
<evidence type="ECO:0000256" key="2">
    <source>
        <dbReference type="PROSITE-ProRule" id="PRU10007"/>
    </source>
</evidence>
<keyword evidence="6" id="KW-1185">Reference proteome</keyword>
<protein>
    <submittedName>
        <fullName evidence="5">NAD-dependent succinate-semialdehyde dehydrogenase</fullName>
    </submittedName>
</protein>
<accession>A0ABN2I3L2</accession>
<keyword evidence="1 3" id="KW-0560">Oxidoreductase</keyword>
<dbReference type="PROSITE" id="PS00687">
    <property type="entry name" value="ALDEHYDE_DEHYDR_GLU"/>
    <property type="match status" value="1"/>
</dbReference>
<proteinExistence type="inferred from homology"/>
<dbReference type="Gene3D" id="3.40.605.10">
    <property type="entry name" value="Aldehyde Dehydrogenase, Chain A, domain 1"/>
    <property type="match status" value="1"/>
</dbReference>
<feature type="active site" evidence="2">
    <location>
        <position position="260"/>
    </location>
</feature>
<dbReference type="InterPro" id="IPR016162">
    <property type="entry name" value="Ald_DH_N"/>
</dbReference>
<evidence type="ECO:0000256" key="3">
    <source>
        <dbReference type="RuleBase" id="RU003345"/>
    </source>
</evidence>
<dbReference type="CDD" id="cd07103">
    <property type="entry name" value="ALDH_F5_SSADH_GabD"/>
    <property type="match status" value="1"/>
</dbReference>
<dbReference type="InterPro" id="IPR016161">
    <property type="entry name" value="Ald_DH/histidinol_DH"/>
</dbReference>